<dbReference type="AlphaFoldDB" id="A0A2A6D0D5"/>
<name>A0A2A6D0D5_PRIPA</name>
<proteinExistence type="predicted"/>
<accession>A0A8R1UR25</accession>
<reference evidence="2" key="1">
    <citation type="journal article" date="2008" name="Nat. Genet.">
        <title>The Pristionchus pacificus genome provides a unique perspective on nematode lifestyle and parasitism.</title>
        <authorList>
            <person name="Dieterich C."/>
            <person name="Clifton S.W."/>
            <person name="Schuster L.N."/>
            <person name="Chinwalla A."/>
            <person name="Delehaunty K."/>
            <person name="Dinkelacker I."/>
            <person name="Fulton L."/>
            <person name="Fulton R."/>
            <person name="Godfrey J."/>
            <person name="Minx P."/>
            <person name="Mitreva M."/>
            <person name="Roeseler W."/>
            <person name="Tian H."/>
            <person name="Witte H."/>
            <person name="Yang S.P."/>
            <person name="Wilson R.K."/>
            <person name="Sommer R.J."/>
        </authorList>
    </citation>
    <scope>NUCLEOTIDE SEQUENCE [LARGE SCALE GENOMIC DNA]</scope>
    <source>
        <strain evidence="2">PS312</strain>
    </source>
</reference>
<reference evidence="1" key="2">
    <citation type="submission" date="2022-06" db="UniProtKB">
        <authorList>
            <consortium name="EnsemblMetazoa"/>
        </authorList>
    </citation>
    <scope>IDENTIFICATION</scope>
    <source>
        <strain evidence="1">PS312</strain>
    </source>
</reference>
<dbReference type="Proteomes" id="UP000005239">
    <property type="component" value="Unassembled WGS sequence"/>
</dbReference>
<keyword evidence="2" id="KW-1185">Reference proteome</keyword>
<organism evidence="1 2">
    <name type="scientific">Pristionchus pacificus</name>
    <name type="common">Parasitic nematode worm</name>
    <dbReference type="NCBI Taxonomy" id="54126"/>
    <lineage>
        <taxon>Eukaryota</taxon>
        <taxon>Metazoa</taxon>
        <taxon>Ecdysozoa</taxon>
        <taxon>Nematoda</taxon>
        <taxon>Chromadorea</taxon>
        <taxon>Rhabditida</taxon>
        <taxon>Rhabditina</taxon>
        <taxon>Diplogasteromorpha</taxon>
        <taxon>Diplogasteroidea</taxon>
        <taxon>Neodiplogasteridae</taxon>
        <taxon>Pristionchus</taxon>
    </lineage>
</organism>
<sequence>MRIVLMFFFFVGITLAQNDEAKEEDLLHSGIGVRIHQKDLDYFAPLLYDAIHHLLLWASLPRIEVLGRLTLDDVRIYEFNRPSTHLRVRIYEFMDYL</sequence>
<protein>
    <submittedName>
        <fullName evidence="1">Uncharacterized protein</fullName>
    </submittedName>
</protein>
<dbReference type="EnsemblMetazoa" id="PPA38551.1">
    <property type="protein sequence ID" value="PPA38551.1"/>
    <property type="gene ID" value="WBGene00276920"/>
</dbReference>
<accession>A0A2A6D0D5</accession>
<evidence type="ECO:0000313" key="1">
    <source>
        <dbReference type="EnsemblMetazoa" id="PPA38551.1"/>
    </source>
</evidence>
<gene>
    <name evidence="1" type="primary">WBGene00276920</name>
</gene>
<evidence type="ECO:0000313" key="2">
    <source>
        <dbReference type="Proteomes" id="UP000005239"/>
    </source>
</evidence>